<gene>
    <name evidence="3" type="ORF">C6P46_006375</name>
</gene>
<sequence>MVAADTATLDATAALFEIRAHPAGFLGAFATRSISAGTLVLDDSPLFTLDAPLQAYLFQRVQAGGGGGPTPVEGDEDEEDDSPAKDFDDFLERNIKTVLSWKQEEQRQQFWDLANTRADLPPAYGIFATNAVQTHGEIGGMFLMLSRFNSSCRPTLSRPAWDPSTNSTKLYALRDIAEGEELTWTYLNVTYEFEGVEARKQELRQVFHFECCCVACDDRSISSAERAASERRLLRLRRYKEQIGGHDRAEQLSDERRNVLRTMAGLSREEGLWETAQRLDKAAAAAVSE</sequence>
<feature type="domain" description="SET" evidence="2">
    <location>
        <begin position="14"/>
        <end position="187"/>
    </location>
</feature>
<reference evidence="3 4" key="1">
    <citation type="submission" date="2020-11" db="EMBL/GenBank/DDBJ databases">
        <title>Kefir isolates.</title>
        <authorList>
            <person name="Marcisauskas S."/>
            <person name="Kim Y."/>
            <person name="Blasche S."/>
        </authorList>
    </citation>
    <scope>NUCLEOTIDE SEQUENCE [LARGE SCALE GENOMIC DNA]</scope>
    <source>
        <strain evidence="3 4">KR</strain>
    </source>
</reference>
<dbReference type="InterPro" id="IPR046341">
    <property type="entry name" value="SET_dom_sf"/>
</dbReference>
<dbReference type="EMBL" id="PUHQ01000008">
    <property type="protein sequence ID" value="KAG0665592.1"/>
    <property type="molecule type" value="Genomic_DNA"/>
</dbReference>
<dbReference type="OrthoDB" id="265717at2759"/>
<feature type="region of interest" description="Disordered" evidence="1">
    <location>
        <begin position="64"/>
        <end position="83"/>
    </location>
</feature>
<dbReference type="PANTHER" id="PTHR47332">
    <property type="entry name" value="SET DOMAIN-CONTAINING PROTEIN 5"/>
    <property type="match status" value="1"/>
</dbReference>
<dbReference type="Gene3D" id="2.170.270.10">
    <property type="entry name" value="SET domain"/>
    <property type="match status" value="1"/>
</dbReference>
<keyword evidence="4" id="KW-1185">Reference proteome</keyword>
<protein>
    <recommendedName>
        <fullName evidence="2">SET domain-containing protein</fullName>
    </recommendedName>
</protein>
<name>A0A9P6W857_RHOMI</name>
<proteinExistence type="predicted"/>
<dbReference type="SUPFAM" id="SSF82199">
    <property type="entry name" value="SET domain"/>
    <property type="match status" value="1"/>
</dbReference>
<evidence type="ECO:0000256" key="1">
    <source>
        <dbReference type="SAM" id="MobiDB-lite"/>
    </source>
</evidence>
<evidence type="ECO:0000259" key="2">
    <source>
        <dbReference type="PROSITE" id="PS50280"/>
    </source>
</evidence>
<dbReference type="PROSITE" id="PS50280">
    <property type="entry name" value="SET"/>
    <property type="match status" value="1"/>
</dbReference>
<dbReference type="CDD" id="cd20071">
    <property type="entry name" value="SET_SMYD"/>
    <property type="match status" value="1"/>
</dbReference>
<dbReference type="AlphaFoldDB" id="A0A9P6W857"/>
<dbReference type="Pfam" id="PF00856">
    <property type="entry name" value="SET"/>
    <property type="match status" value="1"/>
</dbReference>
<evidence type="ECO:0000313" key="4">
    <source>
        <dbReference type="Proteomes" id="UP000777482"/>
    </source>
</evidence>
<evidence type="ECO:0000313" key="3">
    <source>
        <dbReference type="EMBL" id="KAG0665592.1"/>
    </source>
</evidence>
<organism evidence="3 4">
    <name type="scientific">Rhodotorula mucilaginosa</name>
    <name type="common">Yeast</name>
    <name type="synonym">Rhodotorula rubra</name>
    <dbReference type="NCBI Taxonomy" id="5537"/>
    <lineage>
        <taxon>Eukaryota</taxon>
        <taxon>Fungi</taxon>
        <taxon>Dikarya</taxon>
        <taxon>Basidiomycota</taxon>
        <taxon>Pucciniomycotina</taxon>
        <taxon>Microbotryomycetes</taxon>
        <taxon>Sporidiobolales</taxon>
        <taxon>Sporidiobolaceae</taxon>
        <taxon>Rhodotorula</taxon>
    </lineage>
</organism>
<dbReference type="Proteomes" id="UP000777482">
    <property type="component" value="Unassembled WGS sequence"/>
</dbReference>
<dbReference type="InterPro" id="IPR001214">
    <property type="entry name" value="SET_dom"/>
</dbReference>
<comment type="caution">
    <text evidence="3">The sequence shown here is derived from an EMBL/GenBank/DDBJ whole genome shotgun (WGS) entry which is preliminary data.</text>
</comment>
<dbReference type="InterPro" id="IPR053185">
    <property type="entry name" value="SET_domain_protein"/>
</dbReference>
<accession>A0A9P6W857</accession>
<dbReference type="PANTHER" id="PTHR47332:SF4">
    <property type="entry name" value="SET DOMAIN-CONTAINING PROTEIN 5"/>
    <property type="match status" value="1"/>
</dbReference>